<evidence type="ECO:0000313" key="12">
    <source>
        <dbReference type="Proteomes" id="UP000838412"/>
    </source>
</evidence>
<dbReference type="CDD" id="cd17336">
    <property type="entry name" value="MFS_SLCO_OATP"/>
    <property type="match status" value="1"/>
</dbReference>
<evidence type="ECO:0000256" key="4">
    <source>
        <dbReference type="ARBA" id="ARBA00022692"/>
    </source>
</evidence>
<evidence type="ECO:0000256" key="9">
    <source>
        <dbReference type="SAM" id="MobiDB-lite"/>
    </source>
</evidence>
<sequence length="660" mass="71086">MAEKGDPSASKADLAEEKAVECGIGPVKPRWMRRFADVRCMVAMICIFNFLASSIHFGYLNGVLTTIEKQFGISSYQSGLIKSCKEIGELCVVLFVAYLGGKGHRPVVLGVTIFLTGVGFIMLAIPHYLLDPYDYGSHQGNGTLGAGLCPAPINGSVADPICLAGSGTGSSSNTLIYFMYFGMVLSGFGQSAWTTIGISYMDDHAPKKTSPMYYGIIYACGSAAAALGYVVSSVFLSFFVDFDKVDTASVTINPYDSRWIGAWWLGFLCVGVPTVIVSFPFFCFPKSLPVPDEEEEEDGDEKNVKQEPQSGDDPGIIKGIFVQGRSVLTNTVYMVMLCASIFSVAVVQGFTLYIPKLVEVNFGLTASAASLYTGAICIPGSIAGVLTGGFVTRRWKLRGAKCMKFITICAILAIATGALMWITPCDSSSVASGVEQSCPSRGCACSDNNPIPVCGADGTTYYSACVAGCQGLQLLNGTAFPTYNYTDCECLQSGTWALQGHCSTPCPQWKFILFMASAFCLAFFSGMQISPSYQVSIRCVKVEEKSFALGIRHLLQRLLANIPAPVYFGAVIDAACTMWQRSCGSLKACWVYDRRQFAYGYFGLMCGLSGGMIIFVVATWAVLRHQWKKTKKAKLRAANGVPESMTLMMTTTACNKMADA</sequence>
<feature type="transmembrane region" description="Helical" evidence="8">
    <location>
        <begin position="213"/>
        <end position="240"/>
    </location>
</feature>
<dbReference type="OrthoDB" id="5062115at2759"/>
<evidence type="ECO:0000256" key="6">
    <source>
        <dbReference type="ARBA" id="ARBA00023136"/>
    </source>
</evidence>
<dbReference type="EMBL" id="OV696704">
    <property type="protein sequence ID" value="CAH1251832.1"/>
    <property type="molecule type" value="Genomic_DNA"/>
</dbReference>
<feature type="region of interest" description="Disordered" evidence="9">
    <location>
        <begin position="292"/>
        <end position="312"/>
    </location>
</feature>
<accession>A0A8J9ZEU1</accession>
<keyword evidence="12" id="KW-1185">Reference proteome</keyword>
<feature type="transmembrane region" description="Helical" evidence="8">
    <location>
        <begin position="511"/>
        <end position="529"/>
    </location>
</feature>
<keyword evidence="8" id="KW-0813">Transport</keyword>
<gene>
    <name evidence="11" type="primary">SLCO5A1</name>
    <name evidence="11" type="ORF">BLAG_LOCUS12095</name>
</gene>
<comment type="caution">
    <text evidence="8">Lacks conserved residue(s) required for the propagation of feature annotation.</text>
</comment>
<dbReference type="GO" id="GO:0016323">
    <property type="term" value="C:basolateral plasma membrane"/>
    <property type="evidence" value="ECO:0007669"/>
    <property type="project" value="TreeGrafter"/>
</dbReference>
<evidence type="ECO:0000259" key="10">
    <source>
        <dbReference type="Pfam" id="PF07648"/>
    </source>
</evidence>
<keyword evidence="6 8" id="KW-0472">Membrane</keyword>
<keyword evidence="8" id="KW-0406">Ion transport</keyword>
<dbReference type="AlphaFoldDB" id="A0A8J9ZEU1"/>
<keyword evidence="4 8" id="KW-0812">Transmembrane</keyword>
<feature type="transmembrane region" description="Helical" evidence="8">
    <location>
        <begin position="260"/>
        <end position="284"/>
    </location>
</feature>
<comment type="subcellular location">
    <subcellularLocation>
        <location evidence="1 8">Cell membrane</location>
        <topology evidence="1 8">Multi-pass membrane protein</topology>
    </subcellularLocation>
</comment>
<organism evidence="11 12">
    <name type="scientific">Branchiostoma lanceolatum</name>
    <name type="common">Common lancelet</name>
    <name type="synonym">Amphioxus lanceolatum</name>
    <dbReference type="NCBI Taxonomy" id="7740"/>
    <lineage>
        <taxon>Eukaryota</taxon>
        <taxon>Metazoa</taxon>
        <taxon>Chordata</taxon>
        <taxon>Cephalochordata</taxon>
        <taxon>Leptocardii</taxon>
        <taxon>Amphioxiformes</taxon>
        <taxon>Branchiostomatidae</taxon>
        <taxon>Branchiostoma</taxon>
    </lineage>
</organism>
<evidence type="ECO:0000256" key="3">
    <source>
        <dbReference type="ARBA" id="ARBA00022475"/>
    </source>
</evidence>
<evidence type="ECO:0000256" key="8">
    <source>
        <dbReference type="RuleBase" id="RU362056"/>
    </source>
</evidence>
<dbReference type="PANTHER" id="PTHR11388:SF157">
    <property type="entry name" value="SOLUTE CARRIER ORGANIC ANION TRANSPORTER FAMILY MEMBER 2A1-LIKE"/>
    <property type="match status" value="1"/>
</dbReference>
<dbReference type="InterPro" id="IPR004156">
    <property type="entry name" value="OATP"/>
</dbReference>
<dbReference type="Gene3D" id="1.20.1250.20">
    <property type="entry name" value="MFS general substrate transporter like domains"/>
    <property type="match status" value="1"/>
</dbReference>
<dbReference type="Pfam" id="PF03137">
    <property type="entry name" value="OATP"/>
    <property type="match status" value="1"/>
</dbReference>
<protein>
    <recommendedName>
        <fullName evidence="8">Solute carrier organic anion transporter family member</fullName>
    </recommendedName>
</protein>
<dbReference type="GO" id="GO:0015347">
    <property type="term" value="F:sodium-independent organic anion transmembrane transporter activity"/>
    <property type="evidence" value="ECO:0007669"/>
    <property type="project" value="TreeGrafter"/>
</dbReference>
<dbReference type="SUPFAM" id="SSF100895">
    <property type="entry name" value="Kazal-type serine protease inhibitors"/>
    <property type="match status" value="1"/>
</dbReference>
<proteinExistence type="inferred from homology"/>
<dbReference type="SUPFAM" id="SSF103473">
    <property type="entry name" value="MFS general substrate transporter"/>
    <property type="match status" value="1"/>
</dbReference>
<feature type="transmembrane region" description="Helical" evidence="8">
    <location>
        <begin position="332"/>
        <end position="354"/>
    </location>
</feature>
<dbReference type="Pfam" id="PF07648">
    <property type="entry name" value="Kazal_2"/>
    <property type="match status" value="1"/>
</dbReference>
<feature type="transmembrane region" description="Helical" evidence="8">
    <location>
        <begin position="366"/>
        <end position="391"/>
    </location>
</feature>
<evidence type="ECO:0000256" key="5">
    <source>
        <dbReference type="ARBA" id="ARBA00022989"/>
    </source>
</evidence>
<name>A0A8J9ZEU1_BRALA</name>
<feature type="transmembrane region" description="Helical" evidence="8">
    <location>
        <begin position="403"/>
        <end position="422"/>
    </location>
</feature>
<feature type="domain" description="Kazal-like" evidence="10">
    <location>
        <begin position="443"/>
        <end position="490"/>
    </location>
</feature>
<dbReference type="GO" id="GO:0006811">
    <property type="term" value="P:monoatomic ion transport"/>
    <property type="evidence" value="ECO:0007669"/>
    <property type="project" value="UniProtKB-KW"/>
</dbReference>
<evidence type="ECO:0000256" key="1">
    <source>
        <dbReference type="ARBA" id="ARBA00004651"/>
    </source>
</evidence>
<feature type="transmembrane region" description="Helical" evidence="8">
    <location>
        <begin position="175"/>
        <end position="201"/>
    </location>
</feature>
<feature type="transmembrane region" description="Helical" evidence="8">
    <location>
        <begin position="38"/>
        <end position="60"/>
    </location>
</feature>
<reference evidence="11" key="1">
    <citation type="submission" date="2022-01" db="EMBL/GenBank/DDBJ databases">
        <authorList>
            <person name="Braso-Vives M."/>
        </authorList>
    </citation>
    <scope>NUCLEOTIDE SEQUENCE</scope>
</reference>
<keyword evidence="3" id="KW-1003">Cell membrane</keyword>
<dbReference type="InterPro" id="IPR002350">
    <property type="entry name" value="Kazal_dom"/>
</dbReference>
<feature type="transmembrane region" description="Helical" evidence="8">
    <location>
        <begin position="558"/>
        <end position="580"/>
    </location>
</feature>
<evidence type="ECO:0000256" key="7">
    <source>
        <dbReference type="ARBA" id="ARBA00023157"/>
    </source>
</evidence>
<dbReference type="NCBIfam" id="TIGR00805">
    <property type="entry name" value="oat"/>
    <property type="match status" value="1"/>
</dbReference>
<dbReference type="InterPro" id="IPR036259">
    <property type="entry name" value="MFS_trans_sf"/>
</dbReference>
<dbReference type="Gene3D" id="3.30.60.30">
    <property type="match status" value="1"/>
</dbReference>
<evidence type="ECO:0000256" key="2">
    <source>
        <dbReference type="ARBA" id="ARBA00009657"/>
    </source>
</evidence>
<dbReference type="PANTHER" id="PTHR11388">
    <property type="entry name" value="ORGANIC ANION TRANSPORTER"/>
    <property type="match status" value="1"/>
</dbReference>
<comment type="similarity">
    <text evidence="2 8">Belongs to the organo anion transporter (TC 2.A.60) family.</text>
</comment>
<keyword evidence="7" id="KW-1015">Disulfide bond</keyword>
<feature type="transmembrane region" description="Helical" evidence="8">
    <location>
        <begin position="600"/>
        <end position="623"/>
    </location>
</feature>
<dbReference type="Proteomes" id="UP000838412">
    <property type="component" value="Chromosome 19"/>
</dbReference>
<evidence type="ECO:0000313" key="11">
    <source>
        <dbReference type="EMBL" id="CAH1251832.1"/>
    </source>
</evidence>
<dbReference type="InterPro" id="IPR036058">
    <property type="entry name" value="Kazal_dom_sf"/>
</dbReference>
<keyword evidence="5 8" id="KW-1133">Transmembrane helix</keyword>
<feature type="transmembrane region" description="Helical" evidence="8">
    <location>
        <begin position="107"/>
        <end position="129"/>
    </location>
</feature>
<dbReference type="GO" id="GO:0043252">
    <property type="term" value="P:sodium-independent organic anion transport"/>
    <property type="evidence" value="ECO:0007669"/>
    <property type="project" value="TreeGrafter"/>
</dbReference>